<sequence length="623" mass="71233">MTSSTTHLYLHLSSGDYKLRTIKTPYNISAVKRVRKVSDKETLFVFISRKDRVFGTFIINDKGRLGSLQSVKLNYYPDNFILTRTGRKALIYGNNYNGLTLIDVDFINQERLDLQKGTLIENALFYDFDNDSNTDIVYYDIFSESLNIIRNESNYQLDRINFSKSIPGLTKLRKYDFDFDGFEDVLYAGNEGIKIFYGDSVTTFETAELLIRENNIIDFQVGDFNKDGYSDIVYLKSVDNENSQLFISFSSSNKLSKPILVSGVNYIKSFDVVGWRKNKIVCLTGEGGIVIISPINKIENTSLRLGVSPRKIFSFKSLSNNLAGLAVIDSSDYSVKLYLNALSKYYEFRLKKNHSSIVFESIDESSLGIAAFTEGSKLIEFIKLDLTDGSTWSKQFYTKNNIIDLIIEERESNLPVIIVLSEENGKIIIEEFEYKNIRYQKSQPNILLTDILTAKLTGHRSVVYVKVLPENKLAFGEKYFKDSDGMLSYEKIIDVNYAELLKLKINSFQSHAKANYVISFSTSTGNQNYLVVNNEITRMNINNFIEEISDIPFVKNPFSKCYYSDGNKIYSAELNLKNGRVQAHKEIADYTGSFVIELVNENYGYIFMLNNKMGLTEIKLLNE</sequence>
<dbReference type="EMBL" id="LNQE01000386">
    <property type="protein sequence ID" value="KUG26918.1"/>
    <property type="molecule type" value="Genomic_DNA"/>
</dbReference>
<accession>A0A0W8G1C0</accession>
<dbReference type="Pfam" id="PF13517">
    <property type="entry name" value="FG-GAP_3"/>
    <property type="match status" value="1"/>
</dbReference>
<protein>
    <recommendedName>
        <fullName evidence="3">VCBS repeat-containing protein</fullName>
    </recommendedName>
</protein>
<proteinExistence type="predicted"/>
<dbReference type="InterPro" id="IPR013517">
    <property type="entry name" value="FG-GAP"/>
</dbReference>
<gene>
    <name evidence="2" type="ORF">ASZ90_003225</name>
</gene>
<reference evidence="2" key="1">
    <citation type="journal article" date="2015" name="Proc. Natl. Acad. Sci. U.S.A.">
        <title>Networks of energetic and metabolic interactions define dynamics in microbial communities.</title>
        <authorList>
            <person name="Embree M."/>
            <person name="Liu J.K."/>
            <person name="Al-Bassam M.M."/>
            <person name="Zengler K."/>
        </authorList>
    </citation>
    <scope>NUCLEOTIDE SEQUENCE</scope>
</reference>
<organism evidence="2">
    <name type="scientific">hydrocarbon metagenome</name>
    <dbReference type="NCBI Taxonomy" id="938273"/>
    <lineage>
        <taxon>unclassified sequences</taxon>
        <taxon>metagenomes</taxon>
        <taxon>ecological metagenomes</taxon>
    </lineage>
</organism>
<dbReference type="AlphaFoldDB" id="A0A0W8G1C0"/>
<comment type="caution">
    <text evidence="2">The sequence shown here is derived from an EMBL/GenBank/DDBJ whole genome shotgun (WGS) entry which is preliminary data.</text>
</comment>
<dbReference type="InterPro" id="IPR028994">
    <property type="entry name" value="Integrin_alpha_N"/>
</dbReference>
<keyword evidence="1" id="KW-0732">Signal</keyword>
<dbReference type="SUPFAM" id="SSF69318">
    <property type="entry name" value="Integrin alpha N-terminal domain"/>
    <property type="match status" value="1"/>
</dbReference>
<name>A0A0W8G1C0_9ZZZZ</name>
<evidence type="ECO:0000256" key="1">
    <source>
        <dbReference type="ARBA" id="ARBA00022729"/>
    </source>
</evidence>
<evidence type="ECO:0000313" key="2">
    <source>
        <dbReference type="EMBL" id="KUG26918.1"/>
    </source>
</evidence>
<evidence type="ECO:0008006" key="3">
    <source>
        <dbReference type="Google" id="ProtNLM"/>
    </source>
</evidence>